<protein>
    <submittedName>
        <fullName evidence="2">Uncharacterized protein</fullName>
    </submittedName>
</protein>
<dbReference type="EMBL" id="REGN01011324">
    <property type="protein sequence ID" value="RMZ97584.1"/>
    <property type="molecule type" value="Genomic_DNA"/>
</dbReference>
<organism evidence="2 3">
    <name type="scientific">Brachionus plicatilis</name>
    <name type="common">Marine rotifer</name>
    <name type="synonym">Brachionus muelleri</name>
    <dbReference type="NCBI Taxonomy" id="10195"/>
    <lineage>
        <taxon>Eukaryota</taxon>
        <taxon>Metazoa</taxon>
        <taxon>Spiralia</taxon>
        <taxon>Gnathifera</taxon>
        <taxon>Rotifera</taxon>
        <taxon>Eurotatoria</taxon>
        <taxon>Monogononta</taxon>
        <taxon>Pseudotrocha</taxon>
        <taxon>Ploima</taxon>
        <taxon>Brachionidae</taxon>
        <taxon>Brachionus</taxon>
    </lineage>
</organism>
<comment type="caution">
    <text evidence="2">The sequence shown here is derived from an EMBL/GenBank/DDBJ whole genome shotgun (WGS) entry which is preliminary data.</text>
</comment>
<name>A0A3M7PFU2_BRAPC</name>
<keyword evidence="3" id="KW-1185">Reference proteome</keyword>
<dbReference type="Proteomes" id="UP000276133">
    <property type="component" value="Unassembled WGS sequence"/>
</dbReference>
<evidence type="ECO:0000313" key="3">
    <source>
        <dbReference type="Proteomes" id="UP000276133"/>
    </source>
</evidence>
<gene>
    <name evidence="2" type="ORF">BpHYR1_015378</name>
</gene>
<sequence length="86" mass="9957">MHALDWHLEVDLNNELRKCFFIFKTYLTCLAIFTWIFFGLLNNSGPKKSRVNIINIKVLKTKQIILTSVLLSSANINSCDHEKTTE</sequence>
<keyword evidence="1" id="KW-0812">Transmembrane</keyword>
<proteinExistence type="predicted"/>
<feature type="transmembrane region" description="Helical" evidence="1">
    <location>
        <begin position="20"/>
        <end position="41"/>
    </location>
</feature>
<evidence type="ECO:0000256" key="1">
    <source>
        <dbReference type="SAM" id="Phobius"/>
    </source>
</evidence>
<keyword evidence="1" id="KW-0472">Membrane</keyword>
<reference evidence="2 3" key="1">
    <citation type="journal article" date="2018" name="Sci. Rep.">
        <title>Genomic signatures of local adaptation to the degree of environmental predictability in rotifers.</title>
        <authorList>
            <person name="Franch-Gras L."/>
            <person name="Hahn C."/>
            <person name="Garcia-Roger E.M."/>
            <person name="Carmona M.J."/>
            <person name="Serra M."/>
            <person name="Gomez A."/>
        </authorList>
    </citation>
    <scope>NUCLEOTIDE SEQUENCE [LARGE SCALE GENOMIC DNA]</scope>
    <source>
        <strain evidence="2">HYR1</strain>
    </source>
</reference>
<accession>A0A3M7PFU2</accession>
<keyword evidence="1" id="KW-1133">Transmembrane helix</keyword>
<evidence type="ECO:0000313" key="2">
    <source>
        <dbReference type="EMBL" id="RMZ97584.1"/>
    </source>
</evidence>
<dbReference type="AlphaFoldDB" id="A0A3M7PFU2"/>